<sequence length="140" mass="15784">MIKLRLRDMVLAGAGLVFLGWAVLPPSSLALDESCVPHGGPPSLSAALFPETFWERQLAAVLEERDDLLARPARRARIDAQIRSEASAIEGRMDRLNREQGRIDDRAEKERHDMAEQSARLKRVAWLMGCEGEIRQRLAR</sequence>
<gene>
    <name evidence="2" type="ORF">H261_19244</name>
</gene>
<dbReference type="RefSeq" id="WP_008620819.1">
    <property type="nucleotide sequence ID" value="NZ_AONQ01000072.1"/>
</dbReference>
<feature type="region of interest" description="Disordered" evidence="1">
    <location>
        <begin position="91"/>
        <end position="115"/>
    </location>
</feature>
<name>M2ZLX2_9PROT</name>
<dbReference type="OrthoDB" id="7358594at2"/>
<protein>
    <submittedName>
        <fullName evidence="2">Uncharacterized protein</fullName>
    </submittedName>
</protein>
<accession>M2ZLX2</accession>
<evidence type="ECO:0000313" key="3">
    <source>
        <dbReference type="Proteomes" id="UP000011744"/>
    </source>
</evidence>
<dbReference type="AlphaFoldDB" id="M2ZLX2"/>
<proteinExistence type="predicted"/>
<evidence type="ECO:0000313" key="2">
    <source>
        <dbReference type="EMBL" id="EME68277.1"/>
    </source>
</evidence>
<dbReference type="Proteomes" id="UP000011744">
    <property type="component" value="Unassembled WGS sequence"/>
</dbReference>
<organism evidence="2 3">
    <name type="scientific">Paramagnetospirillum caucaseum</name>
    <dbReference type="NCBI Taxonomy" id="1244869"/>
    <lineage>
        <taxon>Bacteria</taxon>
        <taxon>Pseudomonadati</taxon>
        <taxon>Pseudomonadota</taxon>
        <taxon>Alphaproteobacteria</taxon>
        <taxon>Rhodospirillales</taxon>
        <taxon>Magnetospirillaceae</taxon>
        <taxon>Paramagnetospirillum</taxon>
    </lineage>
</organism>
<evidence type="ECO:0000256" key="1">
    <source>
        <dbReference type="SAM" id="MobiDB-lite"/>
    </source>
</evidence>
<dbReference type="EMBL" id="AONQ01000072">
    <property type="protein sequence ID" value="EME68277.1"/>
    <property type="molecule type" value="Genomic_DNA"/>
</dbReference>
<reference evidence="2 3" key="1">
    <citation type="journal article" date="2014" name="Genome Announc.">
        <title>Draft Genome Sequence of Magnetospirillum sp. Strain SO-1, a Freshwater Magnetotactic Bacterium Isolated from the Ol'khovka River, Russia.</title>
        <authorList>
            <person name="Grouzdev D.S."/>
            <person name="Dziuba M.V."/>
            <person name="Sukhacheva M.S."/>
            <person name="Mardanov A.V."/>
            <person name="Beletskiy A.V."/>
            <person name="Kuznetsov B.B."/>
            <person name="Skryabin K.G."/>
        </authorList>
    </citation>
    <scope>NUCLEOTIDE SEQUENCE [LARGE SCALE GENOMIC DNA]</scope>
    <source>
        <strain evidence="2 3">SO-1</strain>
    </source>
</reference>
<dbReference type="eggNOG" id="ENOG50340MP">
    <property type="taxonomic scope" value="Bacteria"/>
</dbReference>
<dbReference type="PATRIC" id="fig|1244869.3.peg.3835"/>
<keyword evidence="3" id="KW-1185">Reference proteome</keyword>
<comment type="caution">
    <text evidence="2">The sequence shown here is derived from an EMBL/GenBank/DDBJ whole genome shotgun (WGS) entry which is preliminary data.</text>
</comment>